<dbReference type="AlphaFoldDB" id="A0A840WUY7"/>
<dbReference type="EC" id="3.4.21.-" evidence="6"/>
<dbReference type="PROSITE" id="PS00134">
    <property type="entry name" value="TRYPSIN_HIS"/>
    <property type="match status" value="1"/>
</dbReference>
<evidence type="ECO:0000313" key="9">
    <source>
        <dbReference type="Proteomes" id="UP000553766"/>
    </source>
</evidence>
<dbReference type="Gene3D" id="2.40.10.10">
    <property type="entry name" value="Trypsin-like serine proteases"/>
    <property type="match status" value="2"/>
</dbReference>
<organism evidence="8 9">
    <name type="scientific">Rubricella aquisinus</name>
    <dbReference type="NCBI Taxonomy" id="2028108"/>
    <lineage>
        <taxon>Bacteria</taxon>
        <taxon>Pseudomonadati</taxon>
        <taxon>Pseudomonadota</taxon>
        <taxon>Alphaproteobacteria</taxon>
        <taxon>Rhodobacterales</taxon>
        <taxon>Paracoccaceae</taxon>
        <taxon>Rubricella</taxon>
    </lineage>
</organism>
<dbReference type="InterPro" id="IPR008256">
    <property type="entry name" value="Peptidase_S1B"/>
</dbReference>
<dbReference type="InterPro" id="IPR018114">
    <property type="entry name" value="TRYPSIN_HIS"/>
</dbReference>
<dbReference type="InterPro" id="IPR043504">
    <property type="entry name" value="Peptidase_S1_PA_chymotrypsin"/>
</dbReference>
<dbReference type="EMBL" id="JACIJS010000003">
    <property type="protein sequence ID" value="MBB5515020.1"/>
    <property type="molecule type" value="Genomic_DNA"/>
</dbReference>
<dbReference type="InterPro" id="IPR009003">
    <property type="entry name" value="Peptidase_S1_PA"/>
</dbReference>
<evidence type="ECO:0000256" key="1">
    <source>
        <dbReference type="ARBA" id="ARBA00008764"/>
    </source>
</evidence>
<sequence>MFALPATAQDGRRMLTTEEAERWTGVGRINIEGSGFCTGALIAEDLVLTAAHCVFHPRSRRMVDPDRIHFLAGWRLGEVAAHRKVRSIMVHRDYDFDSGEAFDRVQRDIAVLELEEPIPVNIARPFAREGRPKIGQPLAVVSYARDRSEAPSIEAPCATLTVRDNAVIMSCEAEFGASGSPVFTYNRGEPKIVSVVSAKAVQNGQRISLGMTLDDGQLQQVITDITRGNAFFEIRAPGAGTINEQLGRGTGGSGLFRSVGN</sequence>
<keyword evidence="2 6" id="KW-0645">Protease</keyword>
<dbReference type="GO" id="GO:0004252">
    <property type="term" value="F:serine-type endopeptidase activity"/>
    <property type="evidence" value="ECO:0007669"/>
    <property type="project" value="InterPro"/>
</dbReference>
<keyword evidence="9" id="KW-1185">Reference proteome</keyword>
<dbReference type="Proteomes" id="UP000553766">
    <property type="component" value="Unassembled WGS sequence"/>
</dbReference>
<dbReference type="PANTHER" id="PTHR15462:SF8">
    <property type="entry name" value="SERINE PROTEASE"/>
    <property type="match status" value="1"/>
</dbReference>
<comment type="caution">
    <text evidence="8">The sequence shown here is derived from an EMBL/GenBank/DDBJ whole genome shotgun (WGS) entry which is preliminary data.</text>
</comment>
<dbReference type="InterPro" id="IPR050966">
    <property type="entry name" value="Glutamyl_endopeptidase"/>
</dbReference>
<evidence type="ECO:0000256" key="5">
    <source>
        <dbReference type="ARBA" id="ARBA00022825"/>
    </source>
</evidence>
<dbReference type="SUPFAM" id="SSF50494">
    <property type="entry name" value="Trypsin-like serine proteases"/>
    <property type="match status" value="1"/>
</dbReference>
<dbReference type="PANTHER" id="PTHR15462">
    <property type="entry name" value="SERINE PROTEASE"/>
    <property type="match status" value="1"/>
</dbReference>
<reference evidence="8 9" key="1">
    <citation type="submission" date="2020-08" db="EMBL/GenBank/DDBJ databases">
        <title>Genomic Encyclopedia of Type Strains, Phase IV (KMG-IV): sequencing the most valuable type-strain genomes for metagenomic binning, comparative biology and taxonomic classification.</title>
        <authorList>
            <person name="Goeker M."/>
        </authorList>
    </citation>
    <scope>NUCLEOTIDE SEQUENCE [LARGE SCALE GENOMIC DNA]</scope>
    <source>
        <strain evidence="8 9">DSM 103377</strain>
    </source>
</reference>
<dbReference type="InterPro" id="IPR001254">
    <property type="entry name" value="Trypsin_dom"/>
</dbReference>
<comment type="similarity">
    <text evidence="1 6">Belongs to the peptidase S1B family.</text>
</comment>
<feature type="domain" description="Peptidase S1" evidence="7">
    <location>
        <begin position="8"/>
        <end position="227"/>
    </location>
</feature>
<accession>A0A840WUY7</accession>
<gene>
    <name evidence="8" type="ORF">FHS89_001030</name>
</gene>
<dbReference type="PROSITE" id="PS50240">
    <property type="entry name" value="TRYPSIN_DOM"/>
    <property type="match status" value="1"/>
</dbReference>
<keyword evidence="4 6" id="KW-0378">Hydrolase</keyword>
<evidence type="ECO:0000256" key="3">
    <source>
        <dbReference type="ARBA" id="ARBA00022729"/>
    </source>
</evidence>
<dbReference type="Pfam" id="PF00089">
    <property type="entry name" value="Trypsin"/>
    <property type="match status" value="1"/>
</dbReference>
<evidence type="ECO:0000256" key="6">
    <source>
        <dbReference type="RuleBase" id="RU004296"/>
    </source>
</evidence>
<evidence type="ECO:0000259" key="7">
    <source>
        <dbReference type="PROSITE" id="PS50240"/>
    </source>
</evidence>
<dbReference type="GO" id="GO:0006508">
    <property type="term" value="P:proteolysis"/>
    <property type="evidence" value="ECO:0007669"/>
    <property type="project" value="UniProtKB-KW"/>
</dbReference>
<dbReference type="SMART" id="SM00020">
    <property type="entry name" value="Tryp_SPc"/>
    <property type="match status" value="1"/>
</dbReference>
<keyword evidence="5 6" id="KW-0720">Serine protease</keyword>
<evidence type="ECO:0000256" key="2">
    <source>
        <dbReference type="ARBA" id="ARBA00022670"/>
    </source>
</evidence>
<evidence type="ECO:0000313" key="8">
    <source>
        <dbReference type="EMBL" id="MBB5515020.1"/>
    </source>
</evidence>
<protein>
    <recommendedName>
        <fullName evidence="6">Serine protease</fullName>
        <ecNumber evidence="6">3.4.21.-</ecNumber>
    </recommendedName>
</protein>
<name>A0A840WUY7_9RHOB</name>
<proteinExistence type="inferred from homology"/>
<keyword evidence="3" id="KW-0732">Signal</keyword>
<evidence type="ECO:0000256" key="4">
    <source>
        <dbReference type="ARBA" id="ARBA00022801"/>
    </source>
</evidence>
<dbReference type="PRINTS" id="PR00839">
    <property type="entry name" value="V8PROTEASE"/>
</dbReference>